<dbReference type="PANTHER" id="PTHR44167">
    <property type="entry name" value="OVARIAN-SPECIFIC SERINE/THREONINE-PROTEIN KINASE LOK-RELATED"/>
    <property type="match status" value="1"/>
</dbReference>
<dbReference type="GO" id="GO:0004674">
    <property type="term" value="F:protein serine/threonine kinase activity"/>
    <property type="evidence" value="ECO:0007669"/>
    <property type="project" value="TreeGrafter"/>
</dbReference>
<evidence type="ECO:0000256" key="1">
    <source>
        <dbReference type="ARBA" id="ARBA00022741"/>
    </source>
</evidence>
<dbReference type="InterPro" id="IPR011009">
    <property type="entry name" value="Kinase-like_dom_sf"/>
</dbReference>
<dbReference type="InterPro" id="IPR000719">
    <property type="entry name" value="Prot_kinase_dom"/>
</dbReference>
<keyword evidence="1" id="KW-0547">Nucleotide-binding</keyword>
<dbReference type="PROSITE" id="PS50011">
    <property type="entry name" value="PROTEIN_KINASE_DOM"/>
    <property type="match status" value="1"/>
</dbReference>
<dbReference type="EMBL" id="MN739120">
    <property type="protein sequence ID" value="QHS89856.1"/>
    <property type="molecule type" value="Genomic_DNA"/>
</dbReference>
<dbReference type="CDD" id="cd14014">
    <property type="entry name" value="STKc_PknB_like"/>
    <property type="match status" value="1"/>
</dbReference>
<dbReference type="PANTHER" id="PTHR44167:SF25">
    <property type="entry name" value="PROTEIN KINASE DOMAIN CONTAINING PROTEIN"/>
    <property type="match status" value="1"/>
</dbReference>
<dbReference type="InterPro" id="IPR017441">
    <property type="entry name" value="Protein_kinase_ATP_BS"/>
</dbReference>
<feature type="domain" description="Protein kinase" evidence="3">
    <location>
        <begin position="118"/>
        <end position="390"/>
    </location>
</feature>
<dbReference type="Pfam" id="PF00069">
    <property type="entry name" value="Pkinase"/>
    <property type="match status" value="1"/>
</dbReference>
<keyword evidence="2" id="KW-0067">ATP-binding</keyword>
<dbReference type="PROSITE" id="PS00108">
    <property type="entry name" value="PROTEIN_KINASE_ST"/>
    <property type="match status" value="1"/>
</dbReference>
<dbReference type="SUPFAM" id="SSF56112">
    <property type="entry name" value="Protein kinase-like (PK-like)"/>
    <property type="match status" value="1"/>
</dbReference>
<evidence type="ECO:0000256" key="2">
    <source>
        <dbReference type="ARBA" id="ARBA00022840"/>
    </source>
</evidence>
<dbReference type="AlphaFoldDB" id="A0A6C0BCK9"/>
<dbReference type="PROSITE" id="PS00107">
    <property type="entry name" value="PROTEIN_KINASE_ATP"/>
    <property type="match status" value="1"/>
</dbReference>
<proteinExistence type="predicted"/>
<dbReference type="GO" id="GO:0005737">
    <property type="term" value="C:cytoplasm"/>
    <property type="evidence" value="ECO:0007669"/>
    <property type="project" value="TreeGrafter"/>
</dbReference>
<evidence type="ECO:0000259" key="3">
    <source>
        <dbReference type="PROSITE" id="PS50011"/>
    </source>
</evidence>
<dbReference type="InterPro" id="IPR008271">
    <property type="entry name" value="Ser/Thr_kinase_AS"/>
</dbReference>
<dbReference type="GO" id="GO:0005524">
    <property type="term" value="F:ATP binding"/>
    <property type="evidence" value="ECO:0007669"/>
    <property type="project" value="UniProtKB-KW"/>
</dbReference>
<name>A0A6C0BCK9_9ZZZZ</name>
<dbReference type="GO" id="GO:0005634">
    <property type="term" value="C:nucleus"/>
    <property type="evidence" value="ECO:0007669"/>
    <property type="project" value="TreeGrafter"/>
</dbReference>
<protein>
    <recommendedName>
        <fullName evidence="3">Protein kinase domain-containing protein</fullName>
    </recommendedName>
</protein>
<organism evidence="4">
    <name type="scientific">viral metagenome</name>
    <dbReference type="NCBI Taxonomy" id="1070528"/>
    <lineage>
        <taxon>unclassified sequences</taxon>
        <taxon>metagenomes</taxon>
        <taxon>organismal metagenomes</taxon>
    </lineage>
</organism>
<accession>A0A6C0BCK9</accession>
<dbReference type="SMART" id="SM00220">
    <property type="entry name" value="S_TKc"/>
    <property type="match status" value="1"/>
</dbReference>
<reference evidence="4" key="1">
    <citation type="journal article" date="2020" name="Nature">
        <title>Giant virus diversity and host interactions through global metagenomics.</title>
        <authorList>
            <person name="Schulz F."/>
            <person name="Roux S."/>
            <person name="Paez-Espino D."/>
            <person name="Jungbluth S."/>
            <person name="Walsh D.A."/>
            <person name="Denef V.J."/>
            <person name="McMahon K.D."/>
            <person name="Konstantinidis K.T."/>
            <person name="Eloe-Fadrosh E.A."/>
            <person name="Kyrpides N.C."/>
            <person name="Woyke T."/>
        </authorList>
    </citation>
    <scope>NUCLEOTIDE SEQUENCE</scope>
    <source>
        <strain evidence="4">GVMAG-M-3300010160-4</strain>
    </source>
</reference>
<sequence length="390" mass="45153">MFFIVDIYNPKFDHITLHSTFNVTPPNEKHLMPFSSLEILYNKKLLNPIESEVLRVIWPEFVRLAKNGESLDKIIEKSLPIRDIAKVNLALNTYTLDLNNNSKKLYSYLICNPIIKDYREIKELGRGSYGVVYLAFDKNRNRVVVKKIRKQGHDDEEKEYENLNLLKSQCNNYYTCLIECINESEYFYIVMEYNEGYITLQECIKDRSGLFLTSNSNELPPIVKMMINLYNGIKDMHSKGVVHKDIKPDNIMVDPSTGNIKFIDFGLSCHGRKCEMTYGSSICGTPLYMDPYQNNFGGRRYISPTDVAASDCWSLGITIYEMLTGSTPAELFYLNNKSRTDDQNIDLYFREYSYLKDPKRAKINELISSLTNVINLDILLDNNPSNRKLV</sequence>
<dbReference type="Gene3D" id="1.10.510.10">
    <property type="entry name" value="Transferase(Phosphotransferase) domain 1"/>
    <property type="match status" value="1"/>
</dbReference>
<evidence type="ECO:0000313" key="4">
    <source>
        <dbReference type="EMBL" id="QHS89856.1"/>
    </source>
</evidence>
<dbReference type="GO" id="GO:0044773">
    <property type="term" value="P:mitotic DNA damage checkpoint signaling"/>
    <property type="evidence" value="ECO:0007669"/>
    <property type="project" value="TreeGrafter"/>
</dbReference>